<dbReference type="EMBL" id="BBMN01000001">
    <property type="protein sequence ID" value="GAL02651.1"/>
    <property type="molecule type" value="Genomic_DNA"/>
</dbReference>
<protein>
    <submittedName>
        <fullName evidence="1">Uncharacterized protein</fullName>
    </submittedName>
</protein>
<evidence type="ECO:0000313" key="1">
    <source>
        <dbReference type="EMBL" id="GAL02651.1"/>
    </source>
</evidence>
<name>A0A090QI92_9GAMM</name>
<dbReference type="AlphaFoldDB" id="A0A090QI92"/>
<dbReference type="Proteomes" id="UP000029227">
    <property type="component" value="Unassembled WGS sequence"/>
</dbReference>
<gene>
    <name evidence="1" type="ORF">JCM19237_5544</name>
</gene>
<sequence>MGEELDYINSNKIEKKAEAFKKLLLNESEALSMFKKAESIFESSGLDMEKKQYKSETETELLISAYKKLKSD</sequence>
<proteinExistence type="predicted"/>
<accession>A0A090QI92</accession>
<organism evidence="1 2">
    <name type="scientific">Photobacterium aphoticum</name>
    <dbReference type="NCBI Taxonomy" id="754436"/>
    <lineage>
        <taxon>Bacteria</taxon>
        <taxon>Pseudomonadati</taxon>
        <taxon>Pseudomonadota</taxon>
        <taxon>Gammaproteobacteria</taxon>
        <taxon>Vibrionales</taxon>
        <taxon>Vibrionaceae</taxon>
        <taxon>Photobacterium</taxon>
    </lineage>
</organism>
<reference evidence="1 2" key="1">
    <citation type="journal article" date="2014" name="Genome Announc.">
        <title>Draft Genome Sequences of Two Vibrionaceae Species, Vibrio ponticus C121 and Photobacterium aphoticum C119, Isolated as Coral Reef Microbiota.</title>
        <authorList>
            <person name="Al-saari N."/>
            <person name="Meirelles P.M."/>
            <person name="Mino S."/>
            <person name="Suda W."/>
            <person name="Oshima K."/>
            <person name="Hattori M."/>
            <person name="Ohkuma M."/>
            <person name="Thompson F.L."/>
            <person name="Gomez-Gil B."/>
            <person name="Sawabe T."/>
            <person name="Sawabe T."/>
        </authorList>
    </citation>
    <scope>NUCLEOTIDE SEQUENCE [LARGE SCALE GENOMIC DNA]</scope>
    <source>
        <strain evidence="1 2">JCM 19237</strain>
    </source>
</reference>
<evidence type="ECO:0000313" key="2">
    <source>
        <dbReference type="Proteomes" id="UP000029227"/>
    </source>
</evidence>
<comment type="caution">
    <text evidence="1">The sequence shown here is derived from an EMBL/GenBank/DDBJ whole genome shotgun (WGS) entry which is preliminary data.</text>
</comment>